<keyword evidence="1" id="KW-0812">Transmembrane</keyword>
<dbReference type="EMBL" id="GBXM01006415">
    <property type="protein sequence ID" value="JAI02163.1"/>
    <property type="molecule type" value="Transcribed_RNA"/>
</dbReference>
<reference evidence="2" key="2">
    <citation type="journal article" date="2015" name="Fish Shellfish Immunol.">
        <title>Early steps in the European eel (Anguilla anguilla)-Vibrio vulnificus interaction in the gills: Role of the RtxA13 toxin.</title>
        <authorList>
            <person name="Callol A."/>
            <person name="Pajuelo D."/>
            <person name="Ebbesson L."/>
            <person name="Teles M."/>
            <person name="MacKenzie S."/>
            <person name="Amaro C."/>
        </authorList>
    </citation>
    <scope>NUCLEOTIDE SEQUENCE</scope>
</reference>
<keyword evidence="1" id="KW-1133">Transmembrane helix</keyword>
<protein>
    <submittedName>
        <fullName evidence="2">Uncharacterized protein</fullName>
    </submittedName>
</protein>
<keyword evidence="1" id="KW-0472">Membrane</keyword>
<accession>A0A0E9XHE8</accession>
<proteinExistence type="predicted"/>
<name>A0A0E9XHE8_ANGAN</name>
<dbReference type="AlphaFoldDB" id="A0A0E9XHE8"/>
<feature type="transmembrane region" description="Helical" evidence="1">
    <location>
        <begin position="12"/>
        <end position="35"/>
    </location>
</feature>
<evidence type="ECO:0000313" key="2">
    <source>
        <dbReference type="EMBL" id="JAI02163.1"/>
    </source>
</evidence>
<sequence length="70" mass="8166">MVKWVMLMSVLFFMYCNLYIYPLMVCSFPMFHFLLTRKEKQYCGSAGPLSLQHGALKMDCSSNMIVTIKK</sequence>
<organism evidence="2">
    <name type="scientific">Anguilla anguilla</name>
    <name type="common">European freshwater eel</name>
    <name type="synonym">Muraena anguilla</name>
    <dbReference type="NCBI Taxonomy" id="7936"/>
    <lineage>
        <taxon>Eukaryota</taxon>
        <taxon>Metazoa</taxon>
        <taxon>Chordata</taxon>
        <taxon>Craniata</taxon>
        <taxon>Vertebrata</taxon>
        <taxon>Euteleostomi</taxon>
        <taxon>Actinopterygii</taxon>
        <taxon>Neopterygii</taxon>
        <taxon>Teleostei</taxon>
        <taxon>Anguilliformes</taxon>
        <taxon>Anguillidae</taxon>
        <taxon>Anguilla</taxon>
    </lineage>
</organism>
<evidence type="ECO:0000256" key="1">
    <source>
        <dbReference type="SAM" id="Phobius"/>
    </source>
</evidence>
<reference evidence="2" key="1">
    <citation type="submission" date="2014-11" db="EMBL/GenBank/DDBJ databases">
        <authorList>
            <person name="Amaro Gonzalez C."/>
        </authorList>
    </citation>
    <scope>NUCLEOTIDE SEQUENCE</scope>
</reference>